<comment type="caution">
    <text evidence="2">The sequence shown here is derived from an EMBL/GenBank/DDBJ whole genome shotgun (WGS) entry which is preliminary data.</text>
</comment>
<evidence type="ECO:0000259" key="1">
    <source>
        <dbReference type="Pfam" id="PF18299"/>
    </source>
</evidence>
<dbReference type="EMBL" id="BAABHS010000016">
    <property type="protein sequence ID" value="GAA4974783.1"/>
    <property type="molecule type" value="Genomic_DNA"/>
</dbReference>
<evidence type="ECO:0000313" key="3">
    <source>
        <dbReference type="Proteomes" id="UP001500466"/>
    </source>
</evidence>
<keyword evidence="3" id="KW-1185">Reference proteome</keyword>
<dbReference type="RefSeq" id="WP_345677586.1">
    <property type="nucleotide sequence ID" value="NZ_BAABHS010000016.1"/>
</dbReference>
<dbReference type="Pfam" id="PF18299">
    <property type="entry name" value="R2K_2"/>
    <property type="match status" value="1"/>
</dbReference>
<gene>
    <name evidence="2" type="ORF">GCM10023205_46920</name>
</gene>
<dbReference type="Proteomes" id="UP001500466">
    <property type="component" value="Unassembled WGS sequence"/>
</dbReference>
<name>A0ABP9HP98_9ACTN</name>
<accession>A0ABP9HP98</accession>
<reference evidence="3" key="1">
    <citation type="journal article" date="2019" name="Int. J. Syst. Evol. Microbiol.">
        <title>The Global Catalogue of Microorganisms (GCM) 10K type strain sequencing project: providing services to taxonomists for standard genome sequencing and annotation.</title>
        <authorList>
            <consortium name="The Broad Institute Genomics Platform"/>
            <consortium name="The Broad Institute Genome Sequencing Center for Infectious Disease"/>
            <person name="Wu L."/>
            <person name="Ma J."/>
        </authorList>
    </citation>
    <scope>NUCLEOTIDE SEQUENCE [LARGE SCALE GENOMIC DNA]</scope>
    <source>
        <strain evidence="3">JCM 17986</strain>
    </source>
</reference>
<protein>
    <recommendedName>
        <fullName evidence="1">ATP-grasp domain-containing protein</fullName>
    </recommendedName>
</protein>
<evidence type="ECO:0000313" key="2">
    <source>
        <dbReference type="EMBL" id="GAA4974783.1"/>
    </source>
</evidence>
<proteinExistence type="predicted"/>
<dbReference type="InterPro" id="IPR041261">
    <property type="entry name" value="R2K_2"/>
</dbReference>
<organism evidence="2 3">
    <name type="scientific">Yinghuangia aomiensis</name>
    <dbReference type="NCBI Taxonomy" id="676205"/>
    <lineage>
        <taxon>Bacteria</taxon>
        <taxon>Bacillati</taxon>
        <taxon>Actinomycetota</taxon>
        <taxon>Actinomycetes</taxon>
        <taxon>Kitasatosporales</taxon>
        <taxon>Streptomycetaceae</taxon>
        <taxon>Yinghuangia</taxon>
    </lineage>
</organism>
<sequence length="274" mass="28357">MSVLVLAPRSTETDRQLVGAALRRGMRAERLSGWRVPPELRGVAAHVYAGPLFADAVAGALGVALLEVPETWLPGVPAEFLGRRVWAATAAELRAGFAGPLFVKPPNEKLFAARVYADAGALPSPELVDADTLVLVSDVVRFGAEFRAFCLDGRVVAVSRYAVEGDLAVAPADECPEGADAWAFAQRVLDAEAARLPSAVVVDVGRTGAVEPGLPRRAGGGGWAVVEANAAWASGGYACDPDAVLEVVLRAAGPAGEVRARDAGFVRAAAVVEG</sequence>
<feature type="domain" description="ATP-grasp" evidence="1">
    <location>
        <begin position="80"/>
        <end position="247"/>
    </location>
</feature>